<dbReference type="EMBL" id="QHKO01000001">
    <property type="protein sequence ID" value="RAL25543.1"/>
    <property type="molecule type" value="Genomic_DNA"/>
</dbReference>
<proteinExistence type="predicted"/>
<dbReference type="Pfam" id="PF08002">
    <property type="entry name" value="DUF1697"/>
    <property type="match status" value="1"/>
</dbReference>
<dbReference type="PANTHER" id="PTHR36439">
    <property type="entry name" value="BLL4334 PROTEIN"/>
    <property type="match status" value="1"/>
</dbReference>
<reference evidence="1 2" key="1">
    <citation type="submission" date="2018-05" db="EMBL/GenBank/DDBJ databases">
        <title>Lujinxingia marina gen. nov. sp. nov., a new facultative anaerobic member of the class Deltaproteobacteria, and proposal of Lujinxingaceae fam. nov.</title>
        <authorList>
            <person name="Li C.-M."/>
        </authorList>
    </citation>
    <scope>NUCLEOTIDE SEQUENCE [LARGE SCALE GENOMIC DNA]</scope>
    <source>
        <strain evidence="1 2">B210</strain>
    </source>
</reference>
<evidence type="ECO:0000313" key="2">
    <source>
        <dbReference type="Proteomes" id="UP000249169"/>
    </source>
</evidence>
<dbReference type="Proteomes" id="UP000249169">
    <property type="component" value="Unassembled WGS sequence"/>
</dbReference>
<name>A0A328CEV6_9DELT</name>
<dbReference type="Gene3D" id="3.30.70.1260">
    <property type="entry name" value="bacterial protein sp0830 like"/>
    <property type="match status" value="1"/>
</dbReference>
<accession>A0A328CEV6</accession>
<evidence type="ECO:0000313" key="1">
    <source>
        <dbReference type="EMBL" id="RAL25543.1"/>
    </source>
</evidence>
<sequence>MNEYVVLLRGINVGGVRIKMDALRQTLEQAGFEEVRTLLASGNVLLKSSSAESREVKDQAEVALRQAFGYEAWVVVTVPALLRQIVEAFPFDEHHDQMQPYVIFASEPDALDELAALAPELNADEERVEPGPGVLYWEVARGKSTRSLLAKASAKARYASVLTTRNMRTLRKILAKTSG</sequence>
<dbReference type="Gene3D" id="3.30.70.1280">
    <property type="entry name" value="SP0830-like domains"/>
    <property type="match status" value="1"/>
</dbReference>
<organism evidence="1 2">
    <name type="scientific">Lujinxingia litoralis</name>
    <dbReference type="NCBI Taxonomy" id="2211119"/>
    <lineage>
        <taxon>Bacteria</taxon>
        <taxon>Deltaproteobacteria</taxon>
        <taxon>Bradymonadales</taxon>
        <taxon>Lujinxingiaceae</taxon>
        <taxon>Lujinxingia</taxon>
    </lineage>
</organism>
<comment type="caution">
    <text evidence="1">The sequence shown here is derived from an EMBL/GenBank/DDBJ whole genome shotgun (WGS) entry which is preliminary data.</text>
</comment>
<dbReference type="SUPFAM" id="SSF160379">
    <property type="entry name" value="SP0830-like"/>
    <property type="match status" value="1"/>
</dbReference>
<dbReference type="InterPro" id="IPR012545">
    <property type="entry name" value="DUF1697"/>
</dbReference>
<gene>
    <name evidence="1" type="ORF">DL240_02625</name>
</gene>
<dbReference type="OrthoDB" id="9806494at2"/>
<dbReference type="PIRSF" id="PIRSF008502">
    <property type="entry name" value="UCP008502"/>
    <property type="match status" value="1"/>
</dbReference>
<dbReference type="PANTHER" id="PTHR36439:SF1">
    <property type="entry name" value="DUF1697 DOMAIN-CONTAINING PROTEIN"/>
    <property type="match status" value="1"/>
</dbReference>
<protein>
    <submittedName>
        <fullName evidence="1">Pyridoxamine 5-phosphate oxidase</fullName>
    </submittedName>
</protein>
<dbReference type="AlphaFoldDB" id="A0A328CEV6"/>
<keyword evidence="2" id="KW-1185">Reference proteome</keyword>